<comment type="caution">
    <text evidence="2">The sequence shown here is derived from an EMBL/GenBank/DDBJ whole genome shotgun (WGS) entry which is preliminary data.</text>
</comment>
<sequence length="282" mass="33316">MEASTPTTRAVHSVREYMLPPEATAIIEEDYSFHDAQPDTQGLQIQFDYPERITQMKQEVDRLLSLNQWTAAENTLNQIAILKKEADRKRQEILHQMQVLHSEELRGHHGHQVESLFQVWEEILSAFHAHANLEYRWLLERQREDMRVLKQRHSDEVVAQGNRLGGGKARPNKEMLTLMTIRERMIVARRFGEIEKIEKQIAKMQYEIQVKQQARRKEDQGIEISRLEAKQAEQVRQLKASKQRELEIMLTKREKDFQLDHQKLLNQRHNLEGAFGQQIAWS</sequence>
<proteinExistence type="predicted"/>
<accession>A0A8J8NJ75</accession>
<gene>
    <name evidence="2" type="ORF">FGO68_gene8886</name>
</gene>
<name>A0A8J8NJ75_HALGN</name>
<dbReference type="AlphaFoldDB" id="A0A8J8NJ75"/>
<protein>
    <submittedName>
        <fullName evidence="2">Uncharacterized protein</fullName>
    </submittedName>
</protein>
<dbReference type="Proteomes" id="UP000785679">
    <property type="component" value="Unassembled WGS sequence"/>
</dbReference>
<feature type="coiled-coil region" evidence="1">
    <location>
        <begin position="194"/>
        <end position="244"/>
    </location>
</feature>
<evidence type="ECO:0000313" key="2">
    <source>
        <dbReference type="EMBL" id="TNV76492.1"/>
    </source>
</evidence>
<keyword evidence="3" id="KW-1185">Reference proteome</keyword>
<dbReference type="EMBL" id="RRYP01013483">
    <property type="protein sequence ID" value="TNV76492.1"/>
    <property type="molecule type" value="Genomic_DNA"/>
</dbReference>
<organism evidence="2 3">
    <name type="scientific">Halteria grandinella</name>
    <dbReference type="NCBI Taxonomy" id="5974"/>
    <lineage>
        <taxon>Eukaryota</taxon>
        <taxon>Sar</taxon>
        <taxon>Alveolata</taxon>
        <taxon>Ciliophora</taxon>
        <taxon>Intramacronucleata</taxon>
        <taxon>Spirotrichea</taxon>
        <taxon>Stichotrichia</taxon>
        <taxon>Sporadotrichida</taxon>
        <taxon>Halteriidae</taxon>
        <taxon>Halteria</taxon>
    </lineage>
</organism>
<evidence type="ECO:0000313" key="3">
    <source>
        <dbReference type="Proteomes" id="UP000785679"/>
    </source>
</evidence>
<keyword evidence="1" id="KW-0175">Coiled coil</keyword>
<evidence type="ECO:0000256" key="1">
    <source>
        <dbReference type="SAM" id="Coils"/>
    </source>
</evidence>
<reference evidence="2" key="1">
    <citation type="submission" date="2019-06" db="EMBL/GenBank/DDBJ databases">
        <authorList>
            <person name="Zheng W."/>
        </authorList>
    </citation>
    <scope>NUCLEOTIDE SEQUENCE</scope>
    <source>
        <strain evidence="2">QDHG01</strain>
    </source>
</reference>